<feature type="domain" description="SRCR" evidence="4">
    <location>
        <begin position="1"/>
        <end position="103"/>
    </location>
</feature>
<keyword evidence="2 3" id="KW-1015">Disulfide bond</keyword>
<accession>R7TXZ4</accession>
<dbReference type="Proteomes" id="UP000014760">
    <property type="component" value="Unassembled WGS sequence"/>
</dbReference>
<dbReference type="PANTHER" id="PTHR48071:SF28">
    <property type="entry name" value="SRCR DOMAIN-CONTAINING PROTEIN"/>
    <property type="match status" value="1"/>
</dbReference>
<dbReference type="InterPro" id="IPR036772">
    <property type="entry name" value="SRCR-like_dom_sf"/>
</dbReference>
<evidence type="ECO:0000256" key="3">
    <source>
        <dbReference type="PROSITE-ProRule" id="PRU00196"/>
    </source>
</evidence>
<dbReference type="HOGENOM" id="CLU_002555_1_2_1"/>
<dbReference type="PRINTS" id="PR00258">
    <property type="entry name" value="SPERACTRCPTR"/>
</dbReference>
<dbReference type="FunFam" id="3.10.250.10:FF:000001">
    <property type="entry name" value="Lysyl oxidase 4 isoform X1"/>
    <property type="match status" value="2"/>
</dbReference>
<feature type="domain" description="SRCR" evidence="4">
    <location>
        <begin position="115"/>
        <end position="217"/>
    </location>
</feature>
<dbReference type="Pfam" id="PF00530">
    <property type="entry name" value="SRCR"/>
    <property type="match status" value="2"/>
</dbReference>
<evidence type="ECO:0000259" key="4">
    <source>
        <dbReference type="PROSITE" id="PS50287"/>
    </source>
</evidence>
<evidence type="ECO:0000313" key="6">
    <source>
        <dbReference type="EnsemblMetazoa" id="CapteP171985"/>
    </source>
</evidence>
<evidence type="ECO:0000313" key="7">
    <source>
        <dbReference type="Proteomes" id="UP000014760"/>
    </source>
</evidence>
<reference evidence="5 7" key="2">
    <citation type="journal article" date="2013" name="Nature">
        <title>Insights into bilaterian evolution from three spiralian genomes.</title>
        <authorList>
            <person name="Simakov O."/>
            <person name="Marletaz F."/>
            <person name="Cho S.J."/>
            <person name="Edsinger-Gonzales E."/>
            <person name="Havlak P."/>
            <person name="Hellsten U."/>
            <person name="Kuo D.H."/>
            <person name="Larsson T."/>
            <person name="Lv J."/>
            <person name="Arendt D."/>
            <person name="Savage R."/>
            <person name="Osoegawa K."/>
            <person name="de Jong P."/>
            <person name="Grimwood J."/>
            <person name="Chapman J.A."/>
            <person name="Shapiro H."/>
            <person name="Aerts A."/>
            <person name="Otillar R.P."/>
            <person name="Terry A.Y."/>
            <person name="Boore J.L."/>
            <person name="Grigoriev I.V."/>
            <person name="Lindberg D.R."/>
            <person name="Seaver E.C."/>
            <person name="Weisblat D.A."/>
            <person name="Putnam N.H."/>
            <person name="Rokhsar D.S."/>
        </authorList>
    </citation>
    <scope>NUCLEOTIDE SEQUENCE</scope>
    <source>
        <strain evidence="5 7">I ESC-2004</strain>
    </source>
</reference>
<dbReference type="PANTHER" id="PTHR48071">
    <property type="entry name" value="SRCR DOMAIN-CONTAINING PROTEIN"/>
    <property type="match status" value="1"/>
</dbReference>
<reference evidence="7" key="1">
    <citation type="submission" date="2012-12" db="EMBL/GenBank/DDBJ databases">
        <authorList>
            <person name="Hellsten U."/>
            <person name="Grimwood J."/>
            <person name="Chapman J.A."/>
            <person name="Shapiro H."/>
            <person name="Aerts A."/>
            <person name="Otillar R.P."/>
            <person name="Terry A.Y."/>
            <person name="Boore J.L."/>
            <person name="Simakov O."/>
            <person name="Marletaz F."/>
            <person name="Cho S.-J."/>
            <person name="Edsinger-Gonzales E."/>
            <person name="Havlak P."/>
            <person name="Kuo D.-H."/>
            <person name="Larsson T."/>
            <person name="Lv J."/>
            <person name="Arendt D."/>
            <person name="Savage R."/>
            <person name="Osoegawa K."/>
            <person name="de Jong P."/>
            <person name="Lindberg D.R."/>
            <person name="Seaver E.C."/>
            <person name="Weisblat D.A."/>
            <person name="Putnam N.H."/>
            <person name="Grigoriev I.V."/>
            <person name="Rokhsar D.S."/>
        </authorList>
    </citation>
    <scope>NUCLEOTIDE SEQUENCE</scope>
    <source>
        <strain evidence="7">I ESC-2004</strain>
    </source>
</reference>
<gene>
    <name evidence="5" type="ORF">CAPTEDRAFT_171985</name>
</gene>
<dbReference type="SUPFAM" id="SSF56487">
    <property type="entry name" value="SRCR-like"/>
    <property type="match status" value="2"/>
</dbReference>
<protein>
    <recommendedName>
        <fullName evidence="4">SRCR domain-containing protein</fullName>
    </recommendedName>
</protein>
<organism evidence="5">
    <name type="scientific">Capitella teleta</name>
    <name type="common">Polychaete worm</name>
    <dbReference type="NCBI Taxonomy" id="283909"/>
    <lineage>
        <taxon>Eukaryota</taxon>
        <taxon>Metazoa</taxon>
        <taxon>Spiralia</taxon>
        <taxon>Lophotrochozoa</taxon>
        <taxon>Annelida</taxon>
        <taxon>Polychaeta</taxon>
        <taxon>Sedentaria</taxon>
        <taxon>Scolecida</taxon>
        <taxon>Capitellidae</taxon>
        <taxon>Capitella</taxon>
    </lineage>
</organism>
<proteinExistence type="predicted"/>
<evidence type="ECO:0000313" key="5">
    <source>
        <dbReference type="EMBL" id="ELT95810.1"/>
    </source>
</evidence>
<evidence type="ECO:0000256" key="1">
    <source>
        <dbReference type="ARBA" id="ARBA00022729"/>
    </source>
</evidence>
<keyword evidence="7" id="KW-1185">Reference proteome</keyword>
<name>R7TXZ4_CAPTE</name>
<feature type="disulfide bond" evidence="3">
    <location>
        <begin position="72"/>
        <end position="82"/>
    </location>
</feature>
<dbReference type="SMART" id="SM00202">
    <property type="entry name" value="SR"/>
    <property type="match status" value="2"/>
</dbReference>
<reference evidence="6" key="3">
    <citation type="submission" date="2015-06" db="UniProtKB">
        <authorList>
            <consortium name="EnsemblMetazoa"/>
        </authorList>
    </citation>
    <scope>IDENTIFICATION</scope>
</reference>
<dbReference type="Gene3D" id="3.10.250.10">
    <property type="entry name" value="SRCR-like domain"/>
    <property type="match status" value="2"/>
</dbReference>
<keyword evidence="1" id="KW-0732">Signal</keyword>
<sequence length="237" mass="26083">MRITSALWVELTAQLRLEVWHNSEWGTVCDDSFTENSAMVACKQLGYSEGYTIESAEIEEGSGQIWLDEVQCSGEEESIAMCPHLEWGNTDCVHGEDVEIKCYAEGEIVTPNVTLRLVSSTSEERPNRGRVEIFHGSEWGTVCDDMAGVEAAMVICRYLGFTTGTPRPGAYFGAGSGKIWLDNLQCQGDEGSLEECYHHIWGENDCDHSEDFGVECIDAITDATTSTDSTVQPEDGV</sequence>
<dbReference type="AlphaFoldDB" id="R7TXZ4"/>
<dbReference type="EnsemblMetazoa" id="CapteT171985">
    <property type="protein sequence ID" value="CapteP171985"/>
    <property type="gene ID" value="CapteG171985"/>
</dbReference>
<dbReference type="OMA" id="ISCTHDE"/>
<dbReference type="OrthoDB" id="6286334at2759"/>
<comment type="caution">
    <text evidence="3">Lacks conserved residue(s) required for the propagation of feature annotation.</text>
</comment>
<dbReference type="EMBL" id="AMQN01011659">
    <property type="status" value="NOT_ANNOTATED_CDS"/>
    <property type="molecule type" value="Genomic_DNA"/>
</dbReference>
<feature type="disulfide bond" evidence="3">
    <location>
        <begin position="186"/>
        <end position="196"/>
    </location>
</feature>
<feature type="non-terminal residue" evidence="5">
    <location>
        <position position="237"/>
    </location>
</feature>
<dbReference type="EMBL" id="KB309003">
    <property type="protein sequence ID" value="ELT95810.1"/>
    <property type="molecule type" value="Genomic_DNA"/>
</dbReference>
<dbReference type="GO" id="GO:0016020">
    <property type="term" value="C:membrane"/>
    <property type="evidence" value="ECO:0007669"/>
    <property type="project" value="InterPro"/>
</dbReference>
<evidence type="ECO:0000256" key="2">
    <source>
        <dbReference type="ARBA" id="ARBA00023157"/>
    </source>
</evidence>
<dbReference type="PROSITE" id="PS50287">
    <property type="entry name" value="SRCR_2"/>
    <property type="match status" value="2"/>
</dbReference>
<dbReference type="STRING" id="283909.R7TXZ4"/>
<dbReference type="InterPro" id="IPR001190">
    <property type="entry name" value="SRCR"/>
</dbReference>